<reference evidence="4 5" key="1">
    <citation type="submission" date="2018-05" db="EMBL/GenBank/DDBJ databases">
        <title>Leucothrix arctica sp. nov., isolated from Arctic seawater.</title>
        <authorList>
            <person name="Choi A."/>
            <person name="Baek K."/>
        </authorList>
    </citation>
    <scope>NUCLEOTIDE SEQUENCE [LARGE SCALE GENOMIC DNA]</scope>
    <source>
        <strain evidence="4 5">IMCC9719</strain>
    </source>
</reference>
<dbReference type="Pfam" id="PF13649">
    <property type="entry name" value="Methyltransf_25"/>
    <property type="match status" value="1"/>
</dbReference>
<gene>
    <name evidence="4" type="ORF">DKT75_07120</name>
</gene>
<dbReference type="CDD" id="cd02440">
    <property type="entry name" value="AdoMet_MTases"/>
    <property type="match status" value="1"/>
</dbReference>
<proteinExistence type="predicted"/>
<accession>A0A317CIQ2</accession>
<evidence type="ECO:0000256" key="2">
    <source>
        <dbReference type="ARBA" id="ARBA00022679"/>
    </source>
</evidence>
<keyword evidence="2" id="KW-0808">Transferase</keyword>
<keyword evidence="1" id="KW-0489">Methyltransferase</keyword>
<comment type="caution">
    <text evidence="4">The sequence shown here is derived from an EMBL/GenBank/DDBJ whole genome shotgun (WGS) entry which is preliminary data.</text>
</comment>
<dbReference type="InterPro" id="IPR029063">
    <property type="entry name" value="SAM-dependent_MTases_sf"/>
</dbReference>
<keyword evidence="5" id="KW-1185">Reference proteome</keyword>
<dbReference type="Proteomes" id="UP000245506">
    <property type="component" value="Unassembled WGS sequence"/>
</dbReference>
<dbReference type="Gene3D" id="3.40.50.150">
    <property type="entry name" value="Vaccinia Virus protein VP39"/>
    <property type="match status" value="1"/>
</dbReference>
<evidence type="ECO:0000256" key="1">
    <source>
        <dbReference type="ARBA" id="ARBA00022603"/>
    </source>
</evidence>
<dbReference type="InterPro" id="IPR041698">
    <property type="entry name" value="Methyltransf_25"/>
</dbReference>
<dbReference type="PANTHER" id="PTHR43861:SF1">
    <property type="entry name" value="TRANS-ACONITATE 2-METHYLTRANSFERASE"/>
    <property type="match status" value="1"/>
</dbReference>
<evidence type="ECO:0000313" key="5">
    <source>
        <dbReference type="Proteomes" id="UP000245506"/>
    </source>
</evidence>
<evidence type="ECO:0000313" key="4">
    <source>
        <dbReference type="EMBL" id="PWQ97303.1"/>
    </source>
</evidence>
<dbReference type="AlphaFoldDB" id="A0A317CIQ2"/>
<organism evidence="4 5">
    <name type="scientific">Leucothrix arctica</name>
    <dbReference type="NCBI Taxonomy" id="1481894"/>
    <lineage>
        <taxon>Bacteria</taxon>
        <taxon>Pseudomonadati</taxon>
        <taxon>Pseudomonadota</taxon>
        <taxon>Gammaproteobacteria</taxon>
        <taxon>Thiotrichales</taxon>
        <taxon>Thiotrichaceae</taxon>
        <taxon>Leucothrix</taxon>
    </lineage>
</organism>
<dbReference type="SUPFAM" id="SSF53335">
    <property type="entry name" value="S-adenosyl-L-methionine-dependent methyltransferases"/>
    <property type="match status" value="1"/>
</dbReference>
<dbReference type="GO" id="GO:0008168">
    <property type="term" value="F:methyltransferase activity"/>
    <property type="evidence" value="ECO:0007669"/>
    <property type="project" value="UniProtKB-KW"/>
</dbReference>
<feature type="domain" description="Methyltransferase" evidence="3">
    <location>
        <begin position="37"/>
        <end position="128"/>
    </location>
</feature>
<dbReference type="EMBL" id="QGKL01000021">
    <property type="protein sequence ID" value="PWQ97303.1"/>
    <property type="molecule type" value="Genomic_DNA"/>
</dbReference>
<sequence>MASYDANYQAVAKLHHLLSPTWLYELITKHFSKGNVVLDVGCGTGRDCDWLSLNGYLTTGVDASTGMLNLAKDSYPNISFIQDSLPKLTTIKTEQFANVLCSAVIMHLPEDQLEETATNLLRVTEIGGCVLITYRGSPSDDNRESGKLYTPLAPNTLIQTFERLGATLVSHAQNTEEERGHVWNNLVFRK</sequence>
<dbReference type="PANTHER" id="PTHR43861">
    <property type="entry name" value="TRANS-ACONITATE 2-METHYLTRANSFERASE-RELATED"/>
    <property type="match status" value="1"/>
</dbReference>
<evidence type="ECO:0000259" key="3">
    <source>
        <dbReference type="Pfam" id="PF13649"/>
    </source>
</evidence>
<dbReference type="GO" id="GO:0032259">
    <property type="term" value="P:methylation"/>
    <property type="evidence" value="ECO:0007669"/>
    <property type="project" value="UniProtKB-KW"/>
</dbReference>
<protein>
    <recommendedName>
        <fullName evidence="3">Methyltransferase domain-containing protein</fullName>
    </recommendedName>
</protein>
<name>A0A317CIQ2_9GAMM</name>